<feature type="region of interest" description="Disordered" evidence="1">
    <location>
        <begin position="1"/>
        <end position="48"/>
    </location>
</feature>
<dbReference type="EMBL" id="KN832871">
    <property type="protein sequence ID" value="KIN06084.1"/>
    <property type="molecule type" value="Genomic_DNA"/>
</dbReference>
<reference evidence="2 3" key="1">
    <citation type="submission" date="2014-04" db="EMBL/GenBank/DDBJ databases">
        <authorList>
            <consortium name="DOE Joint Genome Institute"/>
            <person name="Kuo A."/>
            <person name="Martino E."/>
            <person name="Perotto S."/>
            <person name="Kohler A."/>
            <person name="Nagy L.G."/>
            <person name="Floudas D."/>
            <person name="Copeland A."/>
            <person name="Barry K.W."/>
            <person name="Cichocki N."/>
            <person name="Veneault-Fourrey C."/>
            <person name="LaButti K."/>
            <person name="Lindquist E.A."/>
            <person name="Lipzen A."/>
            <person name="Lundell T."/>
            <person name="Morin E."/>
            <person name="Murat C."/>
            <person name="Sun H."/>
            <person name="Tunlid A."/>
            <person name="Henrissat B."/>
            <person name="Grigoriev I.V."/>
            <person name="Hibbett D.S."/>
            <person name="Martin F."/>
            <person name="Nordberg H.P."/>
            <person name="Cantor M.N."/>
            <person name="Hua S.X."/>
        </authorList>
    </citation>
    <scope>NUCLEOTIDE SEQUENCE [LARGE SCALE GENOMIC DNA]</scope>
    <source>
        <strain evidence="2 3">Zn</strain>
    </source>
</reference>
<dbReference type="InParanoid" id="A0A0C3D482"/>
<evidence type="ECO:0000313" key="3">
    <source>
        <dbReference type="Proteomes" id="UP000054321"/>
    </source>
</evidence>
<protein>
    <submittedName>
        <fullName evidence="2">Uncharacterized protein</fullName>
    </submittedName>
</protein>
<name>A0A0C3D482_OIDMZ</name>
<dbReference type="HOGENOM" id="CLU_2184721_0_0_1"/>
<dbReference type="AlphaFoldDB" id="A0A0C3D482"/>
<gene>
    <name evidence="2" type="ORF">OIDMADRAFT_24421</name>
</gene>
<evidence type="ECO:0000313" key="2">
    <source>
        <dbReference type="EMBL" id="KIN06084.1"/>
    </source>
</evidence>
<dbReference type="Proteomes" id="UP000054321">
    <property type="component" value="Unassembled WGS sequence"/>
</dbReference>
<proteinExistence type="predicted"/>
<evidence type="ECO:0000256" key="1">
    <source>
        <dbReference type="SAM" id="MobiDB-lite"/>
    </source>
</evidence>
<accession>A0A0C3D482</accession>
<feature type="region of interest" description="Disordered" evidence="1">
    <location>
        <begin position="66"/>
        <end position="109"/>
    </location>
</feature>
<keyword evidence="3" id="KW-1185">Reference proteome</keyword>
<reference evidence="3" key="2">
    <citation type="submission" date="2015-01" db="EMBL/GenBank/DDBJ databases">
        <title>Evolutionary Origins and Diversification of the Mycorrhizal Mutualists.</title>
        <authorList>
            <consortium name="DOE Joint Genome Institute"/>
            <consortium name="Mycorrhizal Genomics Consortium"/>
            <person name="Kohler A."/>
            <person name="Kuo A."/>
            <person name="Nagy L.G."/>
            <person name="Floudas D."/>
            <person name="Copeland A."/>
            <person name="Barry K.W."/>
            <person name="Cichocki N."/>
            <person name="Veneault-Fourrey C."/>
            <person name="LaButti K."/>
            <person name="Lindquist E.A."/>
            <person name="Lipzen A."/>
            <person name="Lundell T."/>
            <person name="Morin E."/>
            <person name="Murat C."/>
            <person name="Riley R."/>
            <person name="Ohm R."/>
            <person name="Sun H."/>
            <person name="Tunlid A."/>
            <person name="Henrissat B."/>
            <person name="Grigoriev I.V."/>
            <person name="Hibbett D.S."/>
            <person name="Martin F."/>
        </authorList>
    </citation>
    <scope>NUCLEOTIDE SEQUENCE [LARGE SCALE GENOMIC DNA]</scope>
    <source>
        <strain evidence="3">Zn</strain>
    </source>
</reference>
<sequence>MINGKEGRKVRRRADKEERMQQMASLVRIRPGQNTKNPRSLPITAGQPEERLGASIAVGPGLVTSRSHHLMRGSQGAPGADGHRTLDRRRRGRGDRPQRQLPRPLASSS</sequence>
<organism evidence="2 3">
    <name type="scientific">Oidiodendron maius (strain Zn)</name>
    <dbReference type="NCBI Taxonomy" id="913774"/>
    <lineage>
        <taxon>Eukaryota</taxon>
        <taxon>Fungi</taxon>
        <taxon>Dikarya</taxon>
        <taxon>Ascomycota</taxon>
        <taxon>Pezizomycotina</taxon>
        <taxon>Leotiomycetes</taxon>
        <taxon>Leotiomycetes incertae sedis</taxon>
        <taxon>Myxotrichaceae</taxon>
        <taxon>Oidiodendron</taxon>
    </lineage>
</organism>